<keyword evidence="8" id="KW-0325">Glycoprotein</keyword>
<evidence type="ECO:0000313" key="14">
    <source>
        <dbReference type="Proteomes" id="UP000325577"/>
    </source>
</evidence>
<evidence type="ECO:0000313" key="13">
    <source>
        <dbReference type="EMBL" id="KAA8515173.1"/>
    </source>
</evidence>
<evidence type="ECO:0000256" key="6">
    <source>
        <dbReference type="ARBA" id="ARBA00023136"/>
    </source>
</evidence>
<keyword evidence="14" id="KW-1185">Reference proteome</keyword>
<reference evidence="13 14" key="1">
    <citation type="submission" date="2019-09" db="EMBL/GenBank/DDBJ databases">
        <title>A chromosome-level genome assembly of the Chinese tupelo Nyssa sinensis.</title>
        <authorList>
            <person name="Yang X."/>
            <person name="Kang M."/>
            <person name="Yang Y."/>
            <person name="Xiong H."/>
            <person name="Wang M."/>
            <person name="Zhang Z."/>
            <person name="Wang Z."/>
            <person name="Wu H."/>
            <person name="Ma T."/>
            <person name="Liu J."/>
            <person name="Xi Z."/>
        </authorList>
    </citation>
    <scope>NUCLEOTIDE SEQUENCE [LARGE SCALE GENOMIC DNA]</scope>
    <source>
        <strain evidence="13">J267</strain>
        <tissue evidence="13">Leaf</tissue>
    </source>
</reference>
<dbReference type="OrthoDB" id="5984008at2759"/>
<feature type="transmembrane region" description="Helical" evidence="11">
    <location>
        <begin position="440"/>
        <end position="459"/>
    </location>
</feature>
<gene>
    <name evidence="13" type="ORF">F0562_018352</name>
</gene>
<evidence type="ECO:0000256" key="5">
    <source>
        <dbReference type="ARBA" id="ARBA00023065"/>
    </source>
</evidence>
<keyword evidence="7" id="KW-0675">Receptor</keyword>
<feature type="transmembrane region" description="Helical" evidence="11">
    <location>
        <begin position="380"/>
        <end position="400"/>
    </location>
</feature>
<evidence type="ECO:0000256" key="4">
    <source>
        <dbReference type="ARBA" id="ARBA00022989"/>
    </source>
</evidence>
<dbReference type="Gene3D" id="3.40.190.10">
    <property type="entry name" value="Periplasmic binding protein-like II"/>
    <property type="match status" value="3"/>
</dbReference>
<evidence type="ECO:0000256" key="7">
    <source>
        <dbReference type="ARBA" id="ARBA00023170"/>
    </source>
</evidence>
<dbReference type="EMBL" id="CM018052">
    <property type="protein sequence ID" value="KAA8515173.1"/>
    <property type="molecule type" value="Genomic_DNA"/>
</dbReference>
<evidence type="ECO:0000256" key="10">
    <source>
        <dbReference type="ARBA" id="ARBA00023303"/>
    </source>
</evidence>
<dbReference type="SUPFAM" id="SSF53850">
    <property type="entry name" value="Periplasmic binding protein-like II"/>
    <property type="match status" value="2"/>
</dbReference>
<accession>A0A5J4Z8X6</accession>
<comment type="subcellular location">
    <subcellularLocation>
        <location evidence="1">Membrane</location>
        <topology evidence="1">Multi-pass membrane protein</topology>
    </subcellularLocation>
</comment>
<keyword evidence="5" id="KW-0406">Ion transport</keyword>
<sequence length="686" mass="77056">MLTISRLQPTVKDIEWLKKTNATVGCDGDSFVSYYLKDVLQFKEKNIVNISSHNDSLKDYLKAFENGSITAAFLETPYAKVFVNRHCKQYSVTESPYSFGGFGFVFQKGCPMATDVSEAILKLSENGKLKELEVELFASSLDSECSNSQTSRNNDSLSLESFWGLNLLSGATSTICFLLFIIHLIKDYRRHRVAQDGDIGRSDGSVWNQTLAVVVIGSGDLAANRMSGGILVLWDHSIFDTLIVNTEAAVGCERPAVGDKMIIGVPGRPFSDKFLKVESTNNSDNQKASGFCIRVFDEVRSIVNIFDKPIHYVEYNGSYNDLVDCVASKNFDAVVGDVTIIADRWDRLEFTVPFIESGLSMVVPVKQTPKAWMFLMPFTVEMWGATGIILMYTMFIVWFLEHRSNPEEFGGKWKDQLGNVLWFTFSSLFFAHGEKIRSNYTRVVIVVWLFVVLILTQSYTANLSSMLTIGRLQPAVKDEEWLRKTNAIVGCDGNAFVRKYLVDVRKFEPNNIVDITGPHDSLGDYLKVFESGNISAAFLETPYAKVFVNRHCKQYTITQLSYRFGGFGFVFPKGSHTATNVSKAILKLSENGTLKELEEDLFASSPECSNSQTTRNDDSLSLESFLGLYLLSGATSTICFLLFIIHLLKNYRRHRVAQEPQIGPSDGSVSNHAYNWIRTILLWHRA</sequence>
<feature type="transmembrane region" description="Helical" evidence="11">
    <location>
        <begin position="162"/>
        <end position="185"/>
    </location>
</feature>
<dbReference type="FunFam" id="1.10.287.70:FF:000172">
    <property type="entry name" value="Glutamate receptor"/>
    <property type="match status" value="1"/>
</dbReference>
<dbReference type="Gene3D" id="1.10.287.70">
    <property type="match status" value="1"/>
</dbReference>
<evidence type="ECO:0000259" key="12">
    <source>
        <dbReference type="SMART" id="SM00079"/>
    </source>
</evidence>
<proteinExistence type="predicted"/>
<dbReference type="InterPro" id="IPR001320">
    <property type="entry name" value="Iontro_rcpt_C"/>
</dbReference>
<dbReference type="GO" id="GO:0015276">
    <property type="term" value="F:ligand-gated monoatomic ion channel activity"/>
    <property type="evidence" value="ECO:0007669"/>
    <property type="project" value="InterPro"/>
</dbReference>
<dbReference type="Pfam" id="PF00060">
    <property type="entry name" value="Lig_chan"/>
    <property type="match status" value="1"/>
</dbReference>
<dbReference type="InterPro" id="IPR015683">
    <property type="entry name" value="Ionotropic_Glu_rcpt"/>
</dbReference>
<feature type="domain" description="Ionotropic glutamate receptor C-terminal" evidence="12">
    <location>
        <begin position="262"/>
        <end position="604"/>
    </location>
</feature>
<keyword evidence="6 11" id="KW-0472">Membrane</keyword>
<dbReference type="PANTHER" id="PTHR18966">
    <property type="entry name" value="IONOTROPIC GLUTAMATE RECEPTOR"/>
    <property type="match status" value="1"/>
</dbReference>
<keyword evidence="3 11" id="KW-0812">Transmembrane</keyword>
<protein>
    <recommendedName>
        <fullName evidence="12">Ionotropic glutamate receptor C-terminal domain-containing protein</fullName>
    </recommendedName>
</protein>
<keyword evidence="9" id="KW-1071">Ligand-gated ion channel</keyword>
<evidence type="ECO:0000256" key="3">
    <source>
        <dbReference type="ARBA" id="ARBA00022692"/>
    </source>
</evidence>
<dbReference type="GO" id="GO:0016020">
    <property type="term" value="C:membrane"/>
    <property type="evidence" value="ECO:0007669"/>
    <property type="project" value="UniProtKB-SubCell"/>
</dbReference>
<dbReference type="Proteomes" id="UP000325577">
    <property type="component" value="Linkage Group LG9"/>
</dbReference>
<name>A0A5J4Z8X6_9ASTE</name>
<evidence type="ECO:0000256" key="11">
    <source>
        <dbReference type="SAM" id="Phobius"/>
    </source>
</evidence>
<dbReference type="InterPro" id="IPR019594">
    <property type="entry name" value="Glu/Gly-bd"/>
</dbReference>
<feature type="transmembrane region" description="Helical" evidence="11">
    <location>
        <begin position="626"/>
        <end position="648"/>
    </location>
</feature>
<dbReference type="SMART" id="SM00079">
    <property type="entry name" value="PBPe"/>
    <property type="match status" value="1"/>
</dbReference>
<keyword evidence="10" id="KW-0407">Ion channel</keyword>
<keyword evidence="4 11" id="KW-1133">Transmembrane helix</keyword>
<feature type="transmembrane region" description="Helical" evidence="11">
    <location>
        <begin position="416"/>
        <end position="433"/>
    </location>
</feature>
<evidence type="ECO:0000256" key="2">
    <source>
        <dbReference type="ARBA" id="ARBA00022448"/>
    </source>
</evidence>
<dbReference type="AlphaFoldDB" id="A0A5J4Z8X6"/>
<evidence type="ECO:0000256" key="1">
    <source>
        <dbReference type="ARBA" id="ARBA00004141"/>
    </source>
</evidence>
<evidence type="ECO:0000256" key="9">
    <source>
        <dbReference type="ARBA" id="ARBA00023286"/>
    </source>
</evidence>
<organism evidence="13 14">
    <name type="scientific">Nyssa sinensis</name>
    <dbReference type="NCBI Taxonomy" id="561372"/>
    <lineage>
        <taxon>Eukaryota</taxon>
        <taxon>Viridiplantae</taxon>
        <taxon>Streptophyta</taxon>
        <taxon>Embryophyta</taxon>
        <taxon>Tracheophyta</taxon>
        <taxon>Spermatophyta</taxon>
        <taxon>Magnoliopsida</taxon>
        <taxon>eudicotyledons</taxon>
        <taxon>Gunneridae</taxon>
        <taxon>Pentapetalae</taxon>
        <taxon>asterids</taxon>
        <taxon>Cornales</taxon>
        <taxon>Nyssaceae</taxon>
        <taxon>Nyssa</taxon>
    </lineage>
</organism>
<keyword evidence="2" id="KW-0813">Transport</keyword>
<dbReference type="Pfam" id="PF10613">
    <property type="entry name" value="Lig_chan-Glu_bd"/>
    <property type="match status" value="1"/>
</dbReference>
<evidence type="ECO:0000256" key="8">
    <source>
        <dbReference type="ARBA" id="ARBA00023180"/>
    </source>
</evidence>